<dbReference type="RefSeq" id="WP_218103516.1">
    <property type="nucleotide sequence ID" value="NZ_CAJVCE010000065.1"/>
</dbReference>
<dbReference type="Proteomes" id="UP000730618">
    <property type="component" value="Unassembled WGS sequence"/>
</dbReference>
<proteinExistence type="predicted"/>
<evidence type="ECO:0000313" key="2">
    <source>
        <dbReference type="Proteomes" id="UP000730618"/>
    </source>
</evidence>
<comment type="caution">
    <text evidence="1">The sequence shown here is derived from an EMBL/GenBank/DDBJ whole genome shotgun (WGS) entry which is preliminary data.</text>
</comment>
<dbReference type="EMBL" id="CAJVCE010000065">
    <property type="protein sequence ID" value="CAG7659150.1"/>
    <property type="molecule type" value="Genomic_DNA"/>
</dbReference>
<gene>
    <name evidence="1" type="ORF">PAECIP111802_07413</name>
</gene>
<evidence type="ECO:0008006" key="3">
    <source>
        <dbReference type="Google" id="ProtNLM"/>
    </source>
</evidence>
<name>A0ABM8VUY4_9BACL</name>
<reference evidence="1 2" key="1">
    <citation type="submission" date="2021-06" db="EMBL/GenBank/DDBJ databases">
        <authorList>
            <person name="Criscuolo A."/>
        </authorList>
    </citation>
    <scope>NUCLEOTIDE SEQUENCE [LARGE SCALE GENOMIC DNA]</scope>
    <source>
        <strain evidence="2">CIP 111802</strain>
    </source>
</reference>
<accession>A0ABM8VUY4</accession>
<evidence type="ECO:0000313" key="1">
    <source>
        <dbReference type="EMBL" id="CAG7659150.1"/>
    </source>
</evidence>
<protein>
    <recommendedName>
        <fullName evidence="3">CBM-cenC domain-containing protein</fullName>
    </recommendedName>
</protein>
<keyword evidence="2" id="KW-1185">Reference proteome</keyword>
<organism evidence="1 2">
    <name type="scientific">Paenibacillus allorhizosphaerae</name>
    <dbReference type="NCBI Taxonomy" id="2849866"/>
    <lineage>
        <taxon>Bacteria</taxon>
        <taxon>Bacillati</taxon>
        <taxon>Bacillota</taxon>
        <taxon>Bacilli</taxon>
        <taxon>Bacillales</taxon>
        <taxon>Paenibacillaceae</taxon>
        <taxon>Paenibacillus</taxon>
    </lineage>
</organism>
<sequence length="209" mass="23837">MKKTGRIVRYLSLPPLVVRGKITKISPRIQKIINNMKNKRKFRKNDFKSNQLTPWGAIRNGGFENSTLDPWYGSGFLVKNSRNALFGTNYCELNGRFAPEIAQNTLPLDVSRNYRLSFYVRRITPVTTGSLFMTYSAADNFTNELPLSTFRFQRGMRIWRQVILTIPVPLLGAQEPVIFIGLRDSTAFASIAIDNVIFRPIIPIAPPIR</sequence>